<feature type="transmembrane region" description="Helical" evidence="2">
    <location>
        <begin position="12"/>
        <end position="31"/>
    </location>
</feature>
<dbReference type="KEGG" id="dbc:MFMK1_002881"/>
<keyword evidence="2" id="KW-1133">Transmembrane helix</keyword>
<evidence type="ECO:0000313" key="4">
    <source>
        <dbReference type="Proteomes" id="UP001329915"/>
    </source>
</evidence>
<dbReference type="Proteomes" id="UP001329915">
    <property type="component" value="Chromosome"/>
</dbReference>
<keyword evidence="2" id="KW-0472">Membrane</keyword>
<accession>A0AAU0UQ28</accession>
<evidence type="ECO:0000256" key="2">
    <source>
        <dbReference type="SAM" id="Phobius"/>
    </source>
</evidence>
<dbReference type="EMBL" id="CP121694">
    <property type="protein sequence ID" value="WRO23035.1"/>
    <property type="molecule type" value="Genomic_DNA"/>
</dbReference>
<dbReference type="RefSeq" id="WP_366922422.1">
    <property type="nucleotide sequence ID" value="NZ_CP121694.1"/>
</dbReference>
<proteinExistence type="predicted"/>
<sequence>MLIVVTNARVKLAALRIVLLFGLLLLIGLSFNNLMVDVAENEDLNHAPGQPVRVENPAKQDLGKAAVQASPGVEQDLTPTPADGEAGEDWFGGFVSKLKEYYQGGR</sequence>
<feature type="region of interest" description="Disordered" evidence="1">
    <location>
        <begin position="64"/>
        <end position="86"/>
    </location>
</feature>
<keyword evidence="2" id="KW-0812">Transmembrane</keyword>
<evidence type="ECO:0000313" key="3">
    <source>
        <dbReference type="EMBL" id="WRO23035.1"/>
    </source>
</evidence>
<organism evidence="3 4">
    <name type="scientific">Metallumcola ferriviriculae</name>
    <dbReference type="NCBI Taxonomy" id="3039180"/>
    <lineage>
        <taxon>Bacteria</taxon>
        <taxon>Bacillati</taxon>
        <taxon>Bacillota</taxon>
        <taxon>Clostridia</taxon>
        <taxon>Neomoorellales</taxon>
        <taxon>Desulfitibacteraceae</taxon>
        <taxon>Metallumcola</taxon>
    </lineage>
</organism>
<name>A0AAU0UQ28_9FIRM</name>
<protein>
    <submittedName>
        <fullName evidence="3">Uncharacterized protein</fullName>
    </submittedName>
</protein>
<keyword evidence="4" id="KW-1185">Reference proteome</keyword>
<dbReference type="AlphaFoldDB" id="A0AAU0UQ28"/>
<gene>
    <name evidence="3" type="ORF">MFMK1_002881</name>
</gene>
<reference evidence="3 4" key="1">
    <citation type="submission" date="2023-04" db="EMBL/GenBank/DDBJ databases">
        <authorList>
            <person name="Hsu D."/>
        </authorList>
    </citation>
    <scope>NUCLEOTIDE SEQUENCE [LARGE SCALE GENOMIC DNA]</scope>
    <source>
        <strain evidence="3 4">MK1</strain>
    </source>
</reference>
<evidence type="ECO:0000256" key="1">
    <source>
        <dbReference type="SAM" id="MobiDB-lite"/>
    </source>
</evidence>